<keyword evidence="2" id="KW-0808">Transferase</keyword>
<gene>
    <name evidence="6" type="ORF">B0H67DRAFT_497836</name>
</gene>
<comment type="caution">
    <text evidence="6">The sequence shown here is derived from an EMBL/GenBank/DDBJ whole genome shotgun (WGS) entry which is preliminary data.</text>
</comment>
<evidence type="ECO:0000256" key="2">
    <source>
        <dbReference type="ARBA" id="ARBA00022679"/>
    </source>
</evidence>
<dbReference type="Proteomes" id="UP001172102">
    <property type="component" value="Unassembled WGS sequence"/>
</dbReference>
<dbReference type="Pfam" id="PF13649">
    <property type="entry name" value="Methyltransf_25"/>
    <property type="match status" value="1"/>
</dbReference>
<evidence type="ECO:0000313" key="7">
    <source>
        <dbReference type="Proteomes" id="UP001172102"/>
    </source>
</evidence>
<keyword evidence="7" id="KW-1185">Reference proteome</keyword>
<protein>
    <recommendedName>
        <fullName evidence="5">Methyltransferase domain-containing protein</fullName>
    </recommendedName>
</protein>
<evidence type="ECO:0000259" key="5">
    <source>
        <dbReference type="Pfam" id="PF13649"/>
    </source>
</evidence>
<dbReference type="Gene3D" id="3.40.50.150">
    <property type="entry name" value="Vaccinia Virus protein VP39"/>
    <property type="match status" value="1"/>
</dbReference>
<sequence>MSDSTNPPTPTPERSSAAAVAAKANATAYLATIPPEIESGRHLLQRYSHIAAEDVDAHIFRIRDKAWAVFPYGCIGNFWFLNLQPLLQDDLFQRVLYRLRSPGSTESFLDVGCCLGLVVRHLAAEGVSSERLYGTDLQPLFLDLGYELFCDRDMAKSQATFVAGDMVRDNHDAAFQPLVGKIDVIYATAFFFLFERHDQLRAAKRMVSFLRSDNPDAMIFGYNNGKKIPGWEKYVLDVESWRSMWDEVGEATGTSWRTEMEMEVDGEWIKVKFAVYRAL</sequence>
<dbReference type="GO" id="GO:0016740">
    <property type="term" value="F:transferase activity"/>
    <property type="evidence" value="ECO:0007669"/>
    <property type="project" value="UniProtKB-KW"/>
</dbReference>
<dbReference type="PANTHER" id="PTHR35897:SF1">
    <property type="entry name" value="METHYLTRANSFERASE AUSD"/>
    <property type="match status" value="1"/>
</dbReference>
<dbReference type="InterPro" id="IPR041698">
    <property type="entry name" value="Methyltransf_25"/>
</dbReference>
<feature type="domain" description="Methyltransferase" evidence="5">
    <location>
        <begin position="109"/>
        <end position="212"/>
    </location>
</feature>
<reference evidence="6" key="1">
    <citation type="submission" date="2023-06" db="EMBL/GenBank/DDBJ databases">
        <title>Genome-scale phylogeny and comparative genomics of the fungal order Sordariales.</title>
        <authorList>
            <consortium name="Lawrence Berkeley National Laboratory"/>
            <person name="Hensen N."/>
            <person name="Bonometti L."/>
            <person name="Westerberg I."/>
            <person name="Brannstrom I.O."/>
            <person name="Guillou S."/>
            <person name="Cros-Aarteil S."/>
            <person name="Calhoun S."/>
            <person name="Haridas S."/>
            <person name="Kuo A."/>
            <person name="Mondo S."/>
            <person name="Pangilinan J."/>
            <person name="Riley R."/>
            <person name="Labutti K."/>
            <person name="Andreopoulos B."/>
            <person name="Lipzen A."/>
            <person name="Chen C."/>
            <person name="Yanf M."/>
            <person name="Daum C."/>
            <person name="Ng V."/>
            <person name="Clum A."/>
            <person name="Steindorff A."/>
            <person name="Ohm R."/>
            <person name="Martin F."/>
            <person name="Silar P."/>
            <person name="Natvig D."/>
            <person name="Lalanne C."/>
            <person name="Gautier V."/>
            <person name="Ament-Velasquez S.L."/>
            <person name="Kruys A."/>
            <person name="Hutchinson M.I."/>
            <person name="Powell A.J."/>
            <person name="Barry K."/>
            <person name="Miller A.N."/>
            <person name="Grigoriev I.V."/>
            <person name="Debuchy R."/>
            <person name="Gladieux P."/>
            <person name="Thoren M.H."/>
            <person name="Johannesson H."/>
        </authorList>
    </citation>
    <scope>NUCLEOTIDE SEQUENCE</scope>
    <source>
        <strain evidence="6">SMH4607-1</strain>
    </source>
</reference>
<dbReference type="InterPro" id="IPR029063">
    <property type="entry name" value="SAM-dependent_MTases_sf"/>
</dbReference>
<organism evidence="6 7">
    <name type="scientific">Lasiosphaeris hirsuta</name>
    <dbReference type="NCBI Taxonomy" id="260670"/>
    <lineage>
        <taxon>Eukaryota</taxon>
        <taxon>Fungi</taxon>
        <taxon>Dikarya</taxon>
        <taxon>Ascomycota</taxon>
        <taxon>Pezizomycotina</taxon>
        <taxon>Sordariomycetes</taxon>
        <taxon>Sordariomycetidae</taxon>
        <taxon>Sordariales</taxon>
        <taxon>Lasiosphaeriaceae</taxon>
        <taxon>Lasiosphaeris</taxon>
    </lineage>
</organism>
<evidence type="ECO:0000256" key="1">
    <source>
        <dbReference type="ARBA" id="ARBA00005179"/>
    </source>
</evidence>
<evidence type="ECO:0000256" key="3">
    <source>
        <dbReference type="ARBA" id="ARBA00022691"/>
    </source>
</evidence>
<dbReference type="EMBL" id="JAUKUA010000007">
    <property type="protein sequence ID" value="KAK0705716.1"/>
    <property type="molecule type" value="Genomic_DNA"/>
</dbReference>
<dbReference type="PANTHER" id="PTHR35897">
    <property type="entry name" value="METHYLTRANSFERASE AUSD"/>
    <property type="match status" value="1"/>
</dbReference>
<proteinExistence type="inferred from homology"/>
<comment type="similarity">
    <text evidence="4">Belongs to the class I-like SAM-binding methyltransferase superfamily.</text>
</comment>
<name>A0AA39ZY25_9PEZI</name>
<keyword evidence="3" id="KW-0949">S-adenosyl-L-methionine</keyword>
<evidence type="ECO:0000313" key="6">
    <source>
        <dbReference type="EMBL" id="KAK0705716.1"/>
    </source>
</evidence>
<evidence type="ECO:0000256" key="4">
    <source>
        <dbReference type="ARBA" id="ARBA00038314"/>
    </source>
</evidence>
<dbReference type="InterPro" id="IPR051654">
    <property type="entry name" value="Meroterpenoid_MTases"/>
</dbReference>
<dbReference type="AlphaFoldDB" id="A0AA39ZY25"/>
<accession>A0AA39ZY25</accession>
<dbReference type="SUPFAM" id="SSF53335">
    <property type="entry name" value="S-adenosyl-L-methionine-dependent methyltransferases"/>
    <property type="match status" value="1"/>
</dbReference>
<comment type="pathway">
    <text evidence="1">Secondary metabolite biosynthesis.</text>
</comment>